<feature type="region of interest" description="Disordered" evidence="1">
    <location>
        <begin position="1"/>
        <end position="28"/>
    </location>
</feature>
<proteinExistence type="predicted"/>
<dbReference type="EMBL" id="BAHC01000006">
    <property type="protein sequence ID" value="GAB88134.1"/>
    <property type="molecule type" value="Genomic_DNA"/>
</dbReference>
<gene>
    <name evidence="2" type="ORF">GORHZ_006_00030</name>
</gene>
<dbReference type="STRING" id="1108045.GORHZ_006_00030"/>
<comment type="caution">
    <text evidence="2">The sequence shown here is derived from an EMBL/GenBank/DDBJ whole genome shotgun (WGS) entry which is preliminary data.</text>
</comment>
<dbReference type="eggNOG" id="COG3620">
    <property type="taxonomic scope" value="Bacteria"/>
</dbReference>
<reference evidence="2 3" key="1">
    <citation type="submission" date="2012-08" db="EMBL/GenBank/DDBJ databases">
        <title>Whole genome shotgun sequence of Gordonia rhizosphera NBRC 16068.</title>
        <authorList>
            <person name="Takarada H."/>
            <person name="Isaki S."/>
            <person name="Hosoyama A."/>
            <person name="Tsuchikane K."/>
            <person name="Katsumata H."/>
            <person name="Baba S."/>
            <person name="Ohji S."/>
            <person name="Yamazaki S."/>
            <person name="Fujita N."/>
        </authorList>
    </citation>
    <scope>NUCLEOTIDE SEQUENCE [LARGE SCALE GENOMIC DNA]</scope>
    <source>
        <strain evidence="2 3">NBRC 16068</strain>
    </source>
</reference>
<name>K6WNM1_9ACTN</name>
<evidence type="ECO:0000256" key="1">
    <source>
        <dbReference type="SAM" id="MobiDB-lite"/>
    </source>
</evidence>
<dbReference type="Proteomes" id="UP000008363">
    <property type="component" value="Unassembled WGS sequence"/>
</dbReference>
<accession>K6WNM1</accession>
<dbReference type="AlphaFoldDB" id="K6WNM1"/>
<keyword evidence="3" id="KW-1185">Reference proteome</keyword>
<organism evidence="2 3">
    <name type="scientific">Gordonia rhizosphera NBRC 16068</name>
    <dbReference type="NCBI Taxonomy" id="1108045"/>
    <lineage>
        <taxon>Bacteria</taxon>
        <taxon>Bacillati</taxon>
        <taxon>Actinomycetota</taxon>
        <taxon>Actinomycetes</taxon>
        <taxon>Mycobacteriales</taxon>
        <taxon>Gordoniaceae</taxon>
        <taxon>Gordonia</taxon>
    </lineage>
</organism>
<evidence type="ECO:0000313" key="3">
    <source>
        <dbReference type="Proteomes" id="UP000008363"/>
    </source>
</evidence>
<feature type="region of interest" description="Disordered" evidence="1">
    <location>
        <begin position="47"/>
        <end position="78"/>
    </location>
</feature>
<feature type="compositionally biased region" description="Basic and acidic residues" evidence="1">
    <location>
        <begin position="16"/>
        <end position="27"/>
    </location>
</feature>
<protein>
    <submittedName>
        <fullName evidence="2">Uncharacterized protein</fullName>
    </submittedName>
</protein>
<sequence length="209" mass="23242">MSQADVRDAGGPSDLTVRKLERGHTARPDFVTLGKLDRALKWTAGSAGRALQGGEPTPLPSDASEQPQAMPVDTRRRPAQPVTAIDHGVILRTDALADLTRKGRALDELPALTTDLTSSVAELRHAIDRITRAWIIRQTEIARRDDTLSDLILVLDDHLRSPPTAGTQADIDDLRYLRWLAGYETTTDEDQQRYERRFAKALESERGDR</sequence>
<evidence type="ECO:0000313" key="2">
    <source>
        <dbReference type="EMBL" id="GAB88134.1"/>
    </source>
</evidence>